<organism evidence="2 3">
    <name type="scientific">Molorchus minor</name>
    <dbReference type="NCBI Taxonomy" id="1323400"/>
    <lineage>
        <taxon>Eukaryota</taxon>
        <taxon>Metazoa</taxon>
        <taxon>Ecdysozoa</taxon>
        <taxon>Arthropoda</taxon>
        <taxon>Hexapoda</taxon>
        <taxon>Insecta</taxon>
        <taxon>Pterygota</taxon>
        <taxon>Neoptera</taxon>
        <taxon>Endopterygota</taxon>
        <taxon>Coleoptera</taxon>
        <taxon>Polyphaga</taxon>
        <taxon>Cucujiformia</taxon>
        <taxon>Chrysomeloidea</taxon>
        <taxon>Cerambycidae</taxon>
        <taxon>Lamiinae</taxon>
        <taxon>Monochamini</taxon>
        <taxon>Molorchus</taxon>
    </lineage>
</organism>
<feature type="compositionally biased region" description="Basic residues" evidence="1">
    <location>
        <begin position="90"/>
        <end position="100"/>
    </location>
</feature>
<evidence type="ECO:0000313" key="3">
    <source>
        <dbReference type="Proteomes" id="UP001162164"/>
    </source>
</evidence>
<accession>A0ABQ9JIL5</accession>
<keyword evidence="3" id="KW-1185">Reference proteome</keyword>
<sequence length="108" mass="12366">MIREERGLLSPPTTPPLKNVSDDESTQQSTIFQLRNFLGQKRSLAMPYLLTPQPSDSESEELDFPLKKRHCRNDSELARQLLINTPPPNHKAKLKHRIHHQSGGFQLS</sequence>
<evidence type="ECO:0000256" key="1">
    <source>
        <dbReference type="SAM" id="MobiDB-lite"/>
    </source>
</evidence>
<feature type="region of interest" description="Disordered" evidence="1">
    <location>
        <begin position="84"/>
        <end position="108"/>
    </location>
</feature>
<reference evidence="2" key="1">
    <citation type="journal article" date="2023" name="Insect Mol. Biol.">
        <title>Genome sequencing provides insights into the evolution of gene families encoding plant cell wall-degrading enzymes in longhorned beetles.</title>
        <authorList>
            <person name="Shin N.R."/>
            <person name="Okamura Y."/>
            <person name="Kirsch R."/>
            <person name="Pauchet Y."/>
        </authorList>
    </citation>
    <scope>NUCLEOTIDE SEQUENCE</scope>
    <source>
        <strain evidence="2">MMC_N1</strain>
    </source>
</reference>
<gene>
    <name evidence="2" type="ORF">NQ317_002781</name>
</gene>
<name>A0ABQ9JIL5_9CUCU</name>
<dbReference type="Proteomes" id="UP001162164">
    <property type="component" value="Unassembled WGS sequence"/>
</dbReference>
<dbReference type="EMBL" id="JAPWTJ010000485">
    <property type="protein sequence ID" value="KAJ8978019.1"/>
    <property type="molecule type" value="Genomic_DNA"/>
</dbReference>
<evidence type="ECO:0000313" key="2">
    <source>
        <dbReference type="EMBL" id="KAJ8978019.1"/>
    </source>
</evidence>
<protein>
    <submittedName>
        <fullName evidence="2">Uncharacterized protein</fullName>
    </submittedName>
</protein>
<feature type="region of interest" description="Disordered" evidence="1">
    <location>
        <begin position="1"/>
        <end position="26"/>
    </location>
</feature>
<proteinExistence type="predicted"/>
<comment type="caution">
    <text evidence="2">The sequence shown here is derived from an EMBL/GenBank/DDBJ whole genome shotgun (WGS) entry which is preliminary data.</text>
</comment>